<comment type="caution">
    <text evidence="2">The sequence shown here is derived from an EMBL/GenBank/DDBJ whole genome shotgun (WGS) entry which is preliminary data.</text>
</comment>
<reference evidence="2" key="2">
    <citation type="submission" date="2020-09" db="EMBL/GenBank/DDBJ databases">
        <authorList>
            <person name="Sun Q."/>
            <person name="Ohkuma M."/>
        </authorList>
    </citation>
    <scope>NUCLEOTIDE SEQUENCE</scope>
    <source>
        <strain evidence="2">JCM 4346</strain>
    </source>
</reference>
<keyword evidence="3" id="KW-1185">Reference proteome</keyword>
<feature type="transmembrane region" description="Helical" evidence="1">
    <location>
        <begin position="65"/>
        <end position="86"/>
    </location>
</feature>
<dbReference type="Proteomes" id="UP000658320">
    <property type="component" value="Unassembled WGS sequence"/>
</dbReference>
<keyword evidence="1" id="KW-1133">Transmembrane helix</keyword>
<keyword evidence="1" id="KW-0812">Transmembrane</keyword>
<name>A0A918CBV4_9ACTN</name>
<evidence type="ECO:0000313" key="3">
    <source>
        <dbReference type="Proteomes" id="UP000658320"/>
    </source>
</evidence>
<evidence type="ECO:0000256" key="1">
    <source>
        <dbReference type="SAM" id="Phobius"/>
    </source>
</evidence>
<gene>
    <name evidence="2" type="ORF">GCM10010251_35530</name>
</gene>
<organism evidence="2 3">
    <name type="scientific">Streptomyces aurantiogriseus</name>
    <dbReference type="NCBI Taxonomy" id="66870"/>
    <lineage>
        <taxon>Bacteria</taxon>
        <taxon>Bacillati</taxon>
        <taxon>Actinomycetota</taxon>
        <taxon>Actinomycetes</taxon>
        <taxon>Kitasatosporales</taxon>
        <taxon>Streptomycetaceae</taxon>
        <taxon>Streptomyces</taxon>
    </lineage>
</organism>
<accession>A0A918CBV4</accession>
<keyword evidence="1" id="KW-0472">Membrane</keyword>
<dbReference type="AlphaFoldDB" id="A0A918CBV4"/>
<evidence type="ECO:0000313" key="2">
    <source>
        <dbReference type="EMBL" id="GGR16299.1"/>
    </source>
</evidence>
<protein>
    <submittedName>
        <fullName evidence="2">Uncharacterized protein</fullName>
    </submittedName>
</protein>
<sequence length="102" mass="11491">MWAGTLLSMTEYRVQFTVEARATYDALPGERRTQLDRAVRLLARDPFRKTSTAQLGPDEHLRKAYVAPGVMLEYMVAGAILVVVLVEIFEESAYLIDENDAV</sequence>
<proteinExistence type="predicted"/>
<dbReference type="EMBL" id="BMSX01000007">
    <property type="protein sequence ID" value="GGR16299.1"/>
    <property type="molecule type" value="Genomic_DNA"/>
</dbReference>
<reference evidence="2" key="1">
    <citation type="journal article" date="2014" name="Int. J. Syst. Evol. Microbiol.">
        <title>Complete genome sequence of Corynebacterium casei LMG S-19264T (=DSM 44701T), isolated from a smear-ripened cheese.</title>
        <authorList>
            <consortium name="US DOE Joint Genome Institute (JGI-PGF)"/>
            <person name="Walter F."/>
            <person name="Albersmeier A."/>
            <person name="Kalinowski J."/>
            <person name="Ruckert C."/>
        </authorList>
    </citation>
    <scope>NUCLEOTIDE SEQUENCE</scope>
    <source>
        <strain evidence="2">JCM 4346</strain>
    </source>
</reference>